<evidence type="ECO:0000256" key="4">
    <source>
        <dbReference type="ARBA" id="ARBA00022989"/>
    </source>
</evidence>
<organism evidence="8">
    <name type="scientific">Candidatus Fermentithermobacillus carboniphilus</name>
    <dbReference type="NCBI Taxonomy" id="3085328"/>
    <lineage>
        <taxon>Bacteria</taxon>
        <taxon>Bacillati</taxon>
        <taxon>Bacillota</taxon>
        <taxon>Candidatus Fermentithermobacillia</taxon>
        <taxon>Candidatus Fermentithermobacillales</taxon>
        <taxon>Candidatus Fermentithermobacillaceae</taxon>
        <taxon>Candidatus Fermentithermobacillus</taxon>
    </lineage>
</organism>
<dbReference type="Pfam" id="PF00482">
    <property type="entry name" value="T2SSF"/>
    <property type="match status" value="1"/>
</dbReference>
<reference evidence="8" key="1">
    <citation type="submission" date="2020-10" db="EMBL/GenBank/DDBJ databases">
        <authorList>
            <person name="Kadnikov V."/>
            <person name="Beletsky A.V."/>
            <person name="Mardanov A.V."/>
            <person name="Karnachuk O.V."/>
            <person name="Ravin N.V."/>
        </authorList>
    </citation>
    <scope>NUCLEOTIDE SEQUENCE</scope>
    <source>
        <strain evidence="8">Bu02</strain>
    </source>
</reference>
<evidence type="ECO:0000256" key="5">
    <source>
        <dbReference type="ARBA" id="ARBA00023136"/>
    </source>
</evidence>
<name>A0AAT9LEC0_9FIRM</name>
<accession>A0AAT9LEC0</accession>
<feature type="transmembrane region" description="Helical" evidence="6">
    <location>
        <begin position="137"/>
        <end position="158"/>
    </location>
</feature>
<sequence length="316" mass="35359">MSDGIRPPYLSIYLISFLAALWGAGVFTVFRHVFGGKRMQVLERLRALQMAPPEDEEDILKQPFLKRTVGPLAKRLAATLGQVAPARVLRRIEDRLVKAGNPRNLKPGDLLVLQGTLGLLTLGASILIFRFMEISAIRVAVISLALGAVAMYLPLFYLSRLSIKRQQDIRRSLPDVMDFLVISLEAGLTFDLALLRVVEKFRGTAGEEFQRALREIQLGKPRKDALQDMANRVGIEELSFLVNAIVQAEQLGVGLSNVLRLQADLMREKRQQSIEEQAMKAPIKMLFPLIFFIFPSIFVIILGPAILNILKIFSGR</sequence>
<keyword evidence="2" id="KW-1003">Cell membrane</keyword>
<feature type="transmembrane region" description="Helical" evidence="6">
    <location>
        <begin position="12"/>
        <end position="34"/>
    </location>
</feature>
<protein>
    <submittedName>
        <fullName evidence="8">Type II secretion system F family protein</fullName>
    </submittedName>
</protein>
<dbReference type="PANTHER" id="PTHR35007">
    <property type="entry name" value="INTEGRAL MEMBRANE PROTEIN-RELATED"/>
    <property type="match status" value="1"/>
</dbReference>
<reference evidence="8" key="2">
    <citation type="journal article" date="2023" name="Biology">
        <title>Prokaryotic Life Associated with Coal-Fire Gas Vents Revealed by Metagenomics.</title>
        <authorList>
            <person name="Kadnikov V.V."/>
            <person name="Mardanov A.V."/>
            <person name="Beletsky A.V."/>
            <person name="Karnachuk O.V."/>
            <person name="Ravin N.V."/>
        </authorList>
    </citation>
    <scope>NUCLEOTIDE SEQUENCE</scope>
    <source>
        <strain evidence="8">Bu02</strain>
    </source>
</reference>
<evidence type="ECO:0000313" key="8">
    <source>
        <dbReference type="EMBL" id="QUL98160.1"/>
    </source>
</evidence>
<proteinExistence type="predicted"/>
<evidence type="ECO:0000256" key="3">
    <source>
        <dbReference type="ARBA" id="ARBA00022692"/>
    </source>
</evidence>
<dbReference type="InterPro" id="IPR018076">
    <property type="entry name" value="T2SS_GspF_dom"/>
</dbReference>
<keyword evidence="4 6" id="KW-1133">Transmembrane helix</keyword>
<comment type="subcellular location">
    <subcellularLocation>
        <location evidence="1">Cell membrane</location>
        <topology evidence="1">Multi-pass membrane protein</topology>
    </subcellularLocation>
</comment>
<evidence type="ECO:0000256" key="2">
    <source>
        <dbReference type="ARBA" id="ARBA00022475"/>
    </source>
</evidence>
<keyword evidence="3 6" id="KW-0812">Transmembrane</keyword>
<evidence type="ECO:0000259" key="7">
    <source>
        <dbReference type="Pfam" id="PF00482"/>
    </source>
</evidence>
<dbReference type="PANTHER" id="PTHR35007:SF2">
    <property type="entry name" value="PILUS ASSEMBLE PROTEIN"/>
    <property type="match status" value="1"/>
</dbReference>
<keyword evidence="5 6" id="KW-0472">Membrane</keyword>
<dbReference type="AlphaFoldDB" id="A0AAT9LEC0"/>
<feature type="transmembrane region" description="Helical" evidence="6">
    <location>
        <begin position="285"/>
        <end position="310"/>
    </location>
</feature>
<dbReference type="EMBL" id="CP062796">
    <property type="protein sequence ID" value="QUL98160.1"/>
    <property type="molecule type" value="Genomic_DNA"/>
</dbReference>
<dbReference type="KEGG" id="fcz:IMF26_08965"/>
<evidence type="ECO:0000256" key="6">
    <source>
        <dbReference type="SAM" id="Phobius"/>
    </source>
</evidence>
<gene>
    <name evidence="8" type="ORF">IMF26_08965</name>
</gene>
<feature type="domain" description="Type II secretion system protein GspF" evidence="7">
    <location>
        <begin position="178"/>
        <end position="302"/>
    </location>
</feature>
<evidence type="ECO:0000256" key="1">
    <source>
        <dbReference type="ARBA" id="ARBA00004651"/>
    </source>
</evidence>
<dbReference type="GO" id="GO:0005886">
    <property type="term" value="C:plasma membrane"/>
    <property type="evidence" value="ECO:0007669"/>
    <property type="project" value="UniProtKB-SubCell"/>
</dbReference>
<feature type="transmembrane region" description="Helical" evidence="6">
    <location>
        <begin position="110"/>
        <end position="131"/>
    </location>
</feature>